<dbReference type="Proteomes" id="UP000619761">
    <property type="component" value="Unassembled WGS sequence"/>
</dbReference>
<keyword evidence="4" id="KW-0175">Coiled coil</keyword>
<keyword evidence="3" id="KW-0813">Transport</keyword>
<dbReference type="Gene3D" id="6.10.140.1990">
    <property type="match status" value="1"/>
</dbReference>
<dbReference type="Pfam" id="PF25917">
    <property type="entry name" value="BSH_RND"/>
    <property type="match status" value="1"/>
</dbReference>
<evidence type="ECO:0000259" key="8">
    <source>
        <dbReference type="Pfam" id="PF25944"/>
    </source>
</evidence>
<evidence type="ECO:0000313" key="11">
    <source>
        <dbReference type="Proteomes" id="UP000619761"/>
    </source>
</evidence>
<evidence type="ECO:0000256" key="1">
    <source>
        <dbReference type="ARBA" id="ARBA00004236"/>
    </source>
</evidence>
<feature type="domain" description="Multidrug resistance protein MdtA-like barrel-sandwich hybrid" evidence="7">
    <location>
        <begin position="72"/>
        <end position="226"/>
    </location>
</feature>
<dbReference type="NCBIfam" id="TIGR01730">
    <property type="entry name" value="RND_mfp"/>
    <property type="match status" value="1"/>
</dbReference>
<evidence type="ECO:0000256" key="6">
    <source>
        <dbReference type="SAM" id="Phobius"/>
    </source>
</evidence>
<dbReference type="InterPro" id="IPR058625">
    <property type="entry name" value="MdtA-like_BSH"/>
</dbReference>
<evidence type="ECO:0000313" key="10">
    <source>
        <dbReference type="EMBL" id="GGY69793.1"/>
    </source>
</evidence>
<dbReference type="SUPFAM" id="SSF111369">
    <property type="entry name" value="HlyD-like secretion proteins"/>
    <property type="match status" value="1"/>
</dbReference>
<sequence length="521" mass="56353">MSKLLTSIGEFFSLWRFSRIVFLIVAILVAIGIWKFFFSHNKDAENYLTATVEHRDIQNLVTATGILQPREYVDVGAQVSGQLKKLHVVVGQQVKAGDLLAEIDATVYRAKVDGIRAQLENQRAQLGDKQAQLVLAKIRVERQQNLFKDDATTKESLQTAEASYQSSGSLLKALQAQIQQTESSLRAEEANLAYARIYAPMNGTVVTITSRQGQTLNANQQAPTIMRIADLSTMTVQTQVSEADIGKLQVGMPVYFTTLGGQDYRWYSKLDRVEPTPVVTNNVVLYNALFDVPNDSKVLMTQMSTQVFFIASQAKNALVIPASAVNFKPRKPGEAPENKWGDKSNGPDRNKKSEQNGDSDKNKSASSEKEVADKKDIAKEDSAKENSAKERAGKKEFATNEQSNHLSSADTNSGAGDEGRRKRWPRKGLPVAGAEAKPTPAVVQVMDAKGNLTERNVVIGISNRVQVQVLEGLQEGEIVVSGMRQLDKPNAAGGAPMGQGGPGGPGGPGGGGAGGGARQMR</sequence>
<dbReference type="EMBL" id="BMYZ01000001">
    <property type="protein sequence ID" value="GGY69793.1"/>
    <property type="molecule type" value="Genomic_DNA"/>
</dbReference>
<evidence type="ECO:0000256" key="3">
    <source>
        <dbReference type="ARBA" id="ARBA00022448"/>
    </source>
</evidence>
<evidence type="ECO:0000259" key="7">
    <source>
        <dbReference type="Pfam" id="PF25917"/>
    </source>
</evidence>
<dbReference type="InterPro" id="IPR058626">
    <property type="entry name" value="MdtA-like_b-barrel"/>
</dbReference>
<feature type="region of interest" description="Disordered" evidence="5">
    <location>
        <begin position="327"/>
        <end position="425"/>
    </location>
</feature>
<dbReference type="InterPro" id="IPR058627">
    <property type="entry name" value="MdtA-like_C"/>
</dbReference>
<gene>
    <name evidence="10" type="ORF">GCM10011613_12680</name>
</gene>
<dbReference type="Gene3D" id="2.40.30.170">
    <property type="match status" value="1"/>
</dbReference>
<evidence type="ECO:0000256" key="2">
    <source>
        <dbReference type="ARBA" id="ARBA00009477"/>
    </source>
</evidence>
<feature type="region of interest" description="Disordered" evidence="5">
    <location>
        <begin position="487"/>
        <end position="521"/>
    </location>
</feature>
<dbReference type="Pfam" id="PF25967">
    <property type="entry name" value="RND-MFP_C"/>
    <property type="match status" value="1"/>
</dbReference>
<feature type="domain" description="Multidrug resistance protein MdtA-like beta-barrel" evidence="8">
    <location>
        <begin position="233"/>
        <end position="307"/>
    </location>
</feature>
<dbReference type="InterPro" id="IPR006143">
    <property type="entry name" value="RND_pump_MFP"/>
</dbReference>
<keyword evidence="6" id="KW-1133">Transmembrane helix</keyword>
<keyword evidence="11" id="KW-1185">Reference proteome</keyword>
<keyword evidence="6" id="KW-0472">Membrane</keyword>
<feature type="transmembrane region" description="Helical" evidence="6">
    <location>
        <begin position="20"/>
        <end position="38"/>
    </location>
</feature>
<reference evidence="11" key="1">
    <citation type="journal article" date="2019" name="Int. J. Syst. Evol. Microbiol.">
        <title>The Global Catalogue of Microorganisms (GCM) 10K type strain sequencing project: providing services to taxonomists for standard genome sequencing and annotation.</title>
        <authorList>
            <consortium name="The Broad Institute Genomics Platform"/>
            <consortium name="The Broad Institute Genome Sequencing Center for Infectious Disease"/>
            <person name="Wu L."/>
            <person name="Ma J."/>
        </authorList>
    </citation>
    <scope>NUCLEOTIDE SEQUENCE [LARGE SCALE GENOMIC DNA]</scope>
    <source>
        <strain evidence="11">KCTC 32239</strain>
    </source>
</reference>
<dbReference type="PANTHER" id="PTHR30469:SF33">
    <property type="entry name" value="SLR1207 PROTEIN"/>
    <property type="match status" value="1"/>
</dbReference>
<comment type="caution">
    <text evidence="10">The sequence shown here is derived from an EMBL/GenBank/DDBJ whole genome shotgun (WGS) entry which is preliminary data.</text>
</comment>
<accession>A0ABQ3AXT2</accession>
<comment type="similarity">
    <text evidence="2">Belongs to the membrane fusion protein (MFP) (TC 8.A.1) family.</text>
</comment>
<protein>
    <recommendedName>
        <fullName evidence="12">Efflux transporter periplasmic adaptor subunit</fullName>
    </recommendedName>
</protein>
<evidence type="ECO:0000256" key="4">
    <source>
        <dbReference type="ARBA" id="ARBA00023054"/>
    </source>
</evidence>
<dbReference type="Gene3D" id="6.20.50.140">
    <property type="match status" value="1"/>
</dbReference>
<feature type="compositionally biased region" description="Basic and acidic residues" evidence="5">
    <location>
        <begin position="331"/>
        <end position="398"/>
    </location>
</feature>
<feature type="compositionally biased region" description="Gly residues" evidence="5">
    <location>
        <begin position="495"/>
        <end position="521"/>
    </location>
</feature>
<keyword evidence="6" id="KW-0812">Transmembrane</keyword>
<dbReference type="Pfam" id="PF25944">
    <property type="entry name" value="Beta-barrel_RND"/>
    <property type="match status" value="1"/>
</dbReference>
<evidence type="ECO:0000256" key="5">
    <source>
        <dbReference type="SAM" id="MobiDB-lite"/>
    </source>
</evidence>
<dbReference type="Gene3D" id="2.40.50.100">
    <property type="match status" value="1"/>
</dbReference>
<dbReference type="RefSeq" id="WP_189416842.1">
    <property type="nucleotide sequence ID" value="NZ_BMYZ01000001.1"/>
</dbReference>
<name>A0ABQ3AXT2_9GAMM</name>
<dbReference type="InterPro" id="IPR030190">
    <property type="entry name" value="MacA_alpha-hairpin_sf"/>
</dbReference>
<comment type="subcellular location">
    <subcellularLocation>
        <location evidence="1">Cell membrane</location>
    </subcellularLocation>
</comment>
<evidence type="ECO:0008006" key="12">
    <source>
        <dbReference type="Google" id="ProtNLM"/>
    </source>
</evidence>
<proteinExistence type="inferred from homology"/>
<evidence type="ECO:0000259" key="9">
    <source>
        <dbReference type="Pfam" id="PF25967"/>
    </source>
</evidence>
<feature type="compositionally biased region" description="Polar residues" evidence="5">
    <location>
        <begin position="399"/>
        <end position="414"/>
    </location>
</feature>
<dbReference type="PANTHER" id="PTHR30469">
    <property type="entry name" value="MULTIDRUG RESISTANCE PROTEIN MDTA"/>
    <property type="match status" value="1"/>
</dbReference>
<feature type="domain" description="Multidrug resistance protein MdtA-like C-terminal permuted SH3" evidence="9">
    <location>
        <begin position="442"/>
        <end position="482"/>
    </location>
</feature>
<organism evidence="10 11">
    <name type="scientific">Cellvibrio zantedeschiae</name>
    <dbReference type="NCBI Taxonomy" id="1237077"/>
    <lineage>
        <taxon>Bacteria</taxon>
        <taxon>Pseudomonadati</taxon>
        <taxon>Pseudomonadota</taxon>
        <taxon>Gammaproteobacteria</taxon>
        <taxon>Cellvibrionales</taxon>
        <taxon>Cellvibrionaceae</taxon>
        <taxon>Cellvibrio</taxon>
    </lineage>
</organism>